<evidence type="ECO:0000256" key="2">
    <source>
        <dbReference type="ARBA" id="ARBA00022840"/>
    </source>
</evidence>
<dbReference type="OrthoDB" id="10251412at2759"/>
<organism evidence="5 6">
    <name type="scientific">Pleurotus eryngii</name>
    <name type="common">Boletus of the steppes</name>
    <dbReference type="NCBI Taxonomy" id="5323"/>
    <lineage>
        <taxon>Eukaryota</taxon>
        <taxon>Fungi</taxon>
        <taxon>Dikarya</taxon>
        <taxon>Basidiomycota</taxon>
        <taxon>Agaricomycotina</taxon>
        <taxon>Agaricomycetes</taxon>
        <taxon>Agaricomycetidae</taxon>
        <taxon>Agaricales</taxon>
        <taxon>Pleurotineae</taxon>
        <taxon>Pleurotaceae</taxon>
        <taxon>Pleurotus</taxon>
    </lineage>
</organism>
<proteinExistence type="predicted"/>
<feature type="domain" description="Mitochondrial chaperone BCS1-like ATPase lid" evidence="4">
    <location>
        <begin position="133"/>
        <end position="206"/>
    </location>
</feature>
<dbReference type="GO" id="GO:0005524">
    <property type="term" value="F:ATP binding"/>
    <property type="evidence" value="ECO:0007669"/>
    <property type="project" value="UniProtKB-KW"/>
</dbReference>
<evidence type="ECO:0000256" key="1">
    <source>
        <dbReference type="ARBA" id="ARBA00022741"/>
    </source>
</evidence>
<evidence type="ECO:0000256" key="3">
    <source>
        <dbReference type="SAM" id="MobiDB-lite"/>
    </source>
</evidence>
<comment type="caution">
    <text evidence="5">The sequence shown here is derived from an EMBL/GenBank/DDBJ whole genome shotgun (WGS) entry which is preliminary data.</text>
</comment>
<gene>
    <name evidence="5" type="ORF">BDN71DRAFT_1429658</name>
</gene>
<feature type="compositionally biased region" description="Basic and acidic residues" evidence="3">
    <location>
        <begin position="253"/>
        <end position="262"/>
    </location>
</feature>
<evidence type="ECO:0000313" key="5">
    <source>
        <dbReference type="EMBL" id="KAF9497296.1"/>
    </source>
</evidence>
<dbReference type="AlphaFoldDB" id="A0A9P6A4Y3"/>
<name>A0A9P6A4Y3_PLEER</name>
<dbReference type="EMBL" id="MU154545">
    <property type="protein sequence ID" value="KAF9497296.1"/>
    <property type="molecule type" value="Genomic_DNA"/>
</dbReference>
<keyword evidence="1" id="KW-0547">Nucleotide-binding</keyword>
<reference evidence="5" key="1">
    <citation type="submission" date="2020-11" db="EMBL/GenBank/DDBJ databases">
        <authorList>
            <consortium name="DOE Joint Genome Institute"/>
            <person name="Ahrendt S."/>
            <person name="Riley R."/>
            <person name="Andreopoulos W."/>
            <person name="Labutti K."/>
            <person name="Pangilinan J."/>
            <person name="Ruiz-Duenas F.J."/>
            <person name="Barrasa J.M."/>
            <person name="Sanchez-Garcia M."/>
            <person name="Camarero S."/>
            <person name="Miyauchi S."/>
            <person name="Serrano A."/>
            <person name="Linde D."/>
            <person name="Babiker R."/>
            <person name="Drula E."/>
            <person name="Ayuso-Fernandez I."/>
            <person name="Pacheco R."/>
            <person name="Padilla G."/>
            <person name="Ferreira P."/>
            <person name="Barriuso J."/>
            <person name="Kellner H."/>
            <person name="Castanera R."/>
            <person name="Alfaro M."/>
            <person name="Ramirez L."/>
            <person name="Pisabarro A.G."/>
            <person name="Kuo A."/>
            <person name="Tritt A."/>
            <person name="Lipzen A."/>
            <person name="He G."/>
            <person name="Yan M."/>
            <person name="Ng V."/>
            <person name="Cullen D."/>
            <person name="Martin F."/>
            <person name="Rosso M.-N."/>
            <person name="Henrissat B."/>
            <person name="Hibbett D."/>
            <person name="Martinez A.T."/>
            <person name="Grigoriev I.V."/>
        </authorList>
    </citation>
    <scope>NUCLEOTIDE SEQUENCE</scope>
    <source>
        <strain evidence="5">ATCC 90797</strain>
    </source>
</reference>
<evidence type="ECO:0000259" key="4">
    <source>
        <dbReference type="Pfam" id="PF25426"/>
    </source>
</evidence>
<sequence length="262" mass="29634">MASPEQGKQALTYFCRQGNLVSIFTYPHLAQNLSMIPTYTCLSGVPSGSIFLIEDINCCFPSQEEEEEEAVHLLQSANNWDQCETEMKQPKSQVTLPALLNTIDRTNYMDQLDPALLWLGRVDHKLKYFLTSEYQASSLFWCFYPGKALANSEPTIPEKPATLSDIELLSEKCSASIPPNQFSTAELQGYLLLHKEHPVVATNGIEVWVKAQLIAHERKECESEQRKGLMVIYWIDSREHEDLGSDQSSSSRSRGEGRRAQQ</sequence>
<evidence type="ECO:0000313" key="6">
    <source>
        <dbReference type="Proteomes" id="UP000807025"/>
    </source>
</evidence>
<dbReference type="Proteomes" id="UP000807025">
    <property type="component" value="Unassembled WGS sequence"/>
</dbReference>
<keyword evidence="2" id="KW-0067">ATP-binding</keyword>
<feature type="region of interest" description="Disordered" evidence="3">
    <location>
        <begin position="240"/>
        <end position="262"/>
    </location>
</feature>
<protein>
    <recommendedName>
        <fullName evidence="4">Mitochondrial chaperone BCS1-like ATPase lid domain-containing protein</fullName>
    </recommendedName>
</protein>
<accession>A0A9P6A4Y3</accession>
<dbReference type="Gene3D" id="3.40.50.300">
    <property type="entry name" value="P-loop containing nucleotide triphosphate hydrolases"/>
    <property type="match status" value="1"/>
</dbReference>
<dbReference type="InterPro" id="IPR057495">
    <property type="entry name" value="AAA_lid_BCS1"/>
</dbReference>
<dbReference type="Pfam" id="PF25426">
    <property type="entry name" value="AAA_lid_BCS1"/>
    <property type="match status" value="1"/>
</dbReference>
<dbReference type="InterPro" id="IPR027417">
    <property type="entry name" value="P-loop_NTPase"/>
</dbReference>
<keyword evidence="6" id="KW-1185">Reference proteome</keyword>